<keyword evidence="1" id="KW-0479">Metal-binding</keyword>
<accession>A0A1G2MB79</accession>
<protein>
    <recommendedName>
        <fullName evidence="5">Ribulose-phosphate 3-epimerase</fullName>
    </recommendedName>
</protein>
<evidence type="ECO:0000313" key="3">
    <source>
        <dbReference type="EMBL" id="OHA21147.1"/>
    </source>
</evidence>
<proteinExistence type="predicted"/>
<dbReference type="GO" id="GO:0046872">
    <property type="term" value="F:metal ion binding"/>
    <property type="evidence" value="ECO:0007669"/>
    <property type="project" value="UniProtKB-KW"/>
</dbReference>
<dbReference type="InterPro" id="IPR000056">
    <property type="entry name" value="Ribul_P_3_epim-like"/>
</dbReference>
<dbReference type="Proteomes" id="UP000176493">
    <property type="component" value="Unassembled WGS sequence"/>
</dbReference>
<dbReference type="Gene3D" id="3.20.20.70">
    <property type="entry name" value="Aldolase class I"/>
    <property type="match status" value="1"/>
</dbReference>
<reference evidence="3 4" key="1">
    <citation type="journal article" date="2016" name="Nat. Commun.">
        <title>Thousands of microbial genomes shed light on interconnected biogeochemical processes in an aquifer system.</title>
        <authorList>
            <person name="Anantharaman K."/>
            <person name="Brown C.T."/>
            <person name="Hug L.A."/>
            <person name="Sharon I."/>
            <person name="Castelle C.J."/>
            <person name="Probst A.J."/>
            <person name="Thomas B.C."/>
            <person name="Singh A."/>
            <person name="Wilkins M.J."/>
            <person name="Karaoz U."/>
            <person name="Brodie E.L."/>
            <person name="Williams K.H."/>
            <person name="Hubbard S.S."/>
            <person name="Banfield J.F."/>
        </authorList>
    </citation>
    <scope>NUCLEOTIDE SEQUENCE [LARGE SCALE GENOMIC DNA]</scope>
</reference>
<dbReference type="InterPro" id="IPR013785">
    <property type="entry name" value="Aldolase_TIM"/>
</dbReference>
<evidence type="ECO:0000256" key="1">
    <source>
        <dbReference type="ARBA" id="ARBA00022723"/>
    </source>
</evidence>
<name>A0A1G2MB79_9BACT</name>
<dbReference type="PANTHER" id="PTHR11749">
    <property type="entry name" value="RIBULOSE-5-PHOSPHATE-3-EPIMERASE"/>
    <property type="match status" value="1"/>
</dbReference>
<keyword evidence="2" id="KW-0413">Isomerase</keyword>
<gene>
    <name evidence="3" type="ORF">A2W52_00695</name>
</gene>
<evidence type="ECO:0000256" key="2">
    <source>
        <dbReference type="ARBA" id="ARBA00023235"/>
    </source>
</evidence>
<dbReference type="InterPro" id="IPR011060">
    <property type="entry name" value="RibuloseP-bd_barrel"/>
</dbReference>
<dbReference type="GO" id="GO:0005975">
    <property type="term" value="P:carbohydrate metabolic process"/>
    <property type="evidence" value="ECO:0007669"/>
    <property type="project" value="InterPro"/>
</dbReference>
<dbReference type="SUPFAM" id="SSF51366">
    <property type="entry name" value="Ribulose-phoshate binding barrel"/>
    <property type="match status" value="1"/>
</dbReference>
<dbReference type="EMBL" id="MHRJ01000051">
    <property type="protein sequence ID" value="OHA21147.1"/>
    <property type="molecule type" value="Genomic_DNA"/>
</dbReference>
<dbReference type="AlphaFoldDB" id="A0A1G2MB79"/>
<evidence type="ECO:0008006" key="5">
    <source>
        <dbReference type="Google" id="ProtNLM"/>
    </source>
</evidence>
<comment type="caution">
    <text evidence="3">The sequence shown here is derived from an EMBL/GenBank/DDBJ whole genome shotgun (WGS) entry which is preliminary data.</text>
</comment>
<organism evidence="3 4">
    <name type="scientific">Candidatus Taylorbacteria bacterium RIFCSPHIGHO2_02_49_25</name>
    <dbReference type="NCBI Taxonomy" id="1802305"/>
    <lineage>
        <taxon>Bacteria</taxon>
        <taxon>Candidatus Tayloriibacteriota</taxon>
    </lineage>
</organism>
<dbReference type="Pfam" id="PF00834">
    <property type="entry name" value="Ribul_P_3_epim"/>
    <property type="match status" value="1"/>
</dbReference>
<sequence>MNYHIVPAILPKSFSEIRAKLGLIKGAADAVQIDIVDGKFARNKTWPYVGDRGEFESLLKEKEGFPFWEDFDFEFDLMIAKPAEAVGDFVRIGASRVIVHLESMEPDALSDLIHEWKHAVGIGLALKPSTPISLLETFLHEVSFVQCMGNDKIGFQGITLDEEKVLPKLLKLRAKHPQLTIAVDIGVTFETAPRLIKAGANRLVAGSAIFGHANPAKALRQLKALFPGGESGQTALMGSLKDIG</sequence>
<dbReference type="GO" id="GO:0016857">
    <property type="term" value="F:racemase and epimerase activity, acting on carbohydrates and derivatives"/>
    <property type="evidence" value="ECO:0007669"/>
    <property type="project" value="InterPro"/>
</dbReference>
<evidence type="ECO:0000313" key="4">
    <source>
        <dbReference type="Proteomes" id="UP000176493"/>
    </source>
</evidence>